<dbReference type="PRINTS" id="PR00237">
    <property type="entry name" value="GPCRRHODOPSN"/>
</dbReference>
<dbReference type="GO" id="GO:0004930">
    <property type="term" value="F:G protein-coupled receptor activity"/>
    <property type="evidence" value="ECO:0007669"/>
    <property type="project" value="InterPro"/>
</dbReference>
<keyword evidence="6" id="KW-0732">Signal</keyword>
<evidence type="ECO:0000313" key="9">
    <source>
        <dbReference type="Proteomes" id="UP001283361"/>
    </source>
</evidence>
<feature type="signal peptide" evidence="6">
    <location>
        <begin position="1"/>
        <end position="27"/>
    </location>
</feature>
<protein>
    <recommendedName>
        <fullName evidence="7">G-protein coupled receptors family 1 profile domain-containing protein</fullName>
    </recommendedName>
</protein>
<evidence type="ECO:0000256" key="5">
    <source>
        <dbReference type="SAM" id="Phobius"/>
    </source>
</evidence>
<proteinExistence type="predicted"/>
<keyword evidence="4 5" id="KW-0472">Membrane</keyword>
<feature type="transmembrane region" description="Helical" evidence="5">
    <location>
        <begin position="63"/>
        <end position="87"/>
    </location>
</feature>
<dbReference type="PANTHER" id="PTHR46641:SF2">
    <property type="entry name" value="FMRFAMIDE RECEPTOR"/>
    <property type="match status" value="1"/>
</dbReference>
<feature type="transmembrane region" description="Helical" evidence="5">
    <location>
        <begin position="301"/>
        <end position="325"/>
    </location>
</feature>
<feature type="transmembrane region" description="Helical" evidence="5">
    <location>
        <begin position="337"/>
        <end position="364"/>
    </location>
</feature>
<evidence type="ECO:0000256" key="1">
    <source>
        <dbReference type="ARBA" id="ARBA00004370"/>
    </source>
</evidence>
<evidence type="ECO:0000313" key="8">
    <source>
        <dbReference type="EMBL" id="KAK3769512.1"/>
    </source>
</evidence>
<feature type="chain" id="PRO_5042016376" description="G-protein coupled receptors family 1 profile domain-containing protein" evidence="6">
    <location>
        <begin position="28"/>
        <end position="393"/>
    </location>
</feature>
<feature type="transmembrane region" description="Helical" evidence="5">
    <location>
        <begin position="133"/>
        <end position="157"/>
    </location>
</feature>
<evidence type="ECO:0000256" key="6">
    <source>
        <dbReference type="SAM" id="SignalP"/>
    </source>
</evidence>
<dbReference type="Proteomes" id="UP001283361">
    <property type="component" value="Unassembled WGS sequence"/>
</dbReference>
<evidence type="ECO:0000256" key="4">
    <source>
        <dbReference type="ARBA" id="ARBA00023136"/>
    </source>
</evidence>
<dbReference type="PROSITE" id="PS50262">
    <property type="entry name" value="G_PROTEIN_RECEP_F1_2"/>
    <property type="match status" value="1"/>
</dbReference>
<comment type="subcellular location">
    <subcellularLocation>
        <location evidence="1">Membrane</location>
    </subcellularLocation>
</comment>
<dbReference type="InterPro" id="IPR052954">
    <property type="entry name" value="GPCR-Ligand_Int"/>
</dbReference>
<feature type="domain" description="G-protein coupled receptors family 1 profile" evidence="7">
    <location>
        <begin position="78"/>
        <end position="361"/>
    </location>
</feature>
<comment type="caution">
    <text evidence="8">The sequence shown here is derived from an EMBL/GenBank/DDBJ whole genome shotgun (WGS) entry which is preliminary data.</text>
</comment>
<dbReference type="SUPFAM" id="SSF81321">
    <property type="entry name" value="Family A G protein-coupled receptor-like"/>
    <property type="match status" value="1"/>
</dbReference>
<feature type="transmembrane region" description="Helical" evidence="5">
    <location>
        <begin position="177"/>
        <end position="202"/>
    </location>
</feature>
<dbReference type="EMBL" id="JAWDGP010003908">
    <property type="protein sequence ID" value="KAK3769512.1"/>
    <property type="molecule type" value="Genomic_DNA"/>
</dbReference>
<dbReference type="InterPro" id="IPR017452">
    <property type="entry name" value="GPCR_Rhodpsn_7TM"/>
</dbReference>
<keyword evidence="9" id="KW-1185">Reference proteome</keyword>
<dbReference type="InterPro" id="IPR000276">
    <property type="entry name" value="GPCR_Rhodpsn"/>
</dbReference>
<keyword evidence="3 5" id="KW-1133">Transmembrane helix</keyword>
<dbReference type="Pfam" id="PF00001">
    <property type="entry name" value="7tm_1"/>
    <property type="match status" value="1"/>
</dbReference>
<dbReference type="PANTHER" id="PTHR46641">
    <property type="entry name" value="FMRFAMIDE RECEPTOR-RELATED"/>
    <property type="match status" value="1"/>
</dbReference>
<name>A0AAE0ZJC3_9GAST</name>
<feature type="transmembrane region" description="Helical" evidence="5">
    <location>
        <begin position="234"/>
        <end position="257"/>
    </location>
</feature>
<evidence type="ECO:0000256" key="3">
    <source>
        <dbReference type="ARBA" id="ARBA00022989"/>
    </source>
</evidence>
<evidence type="ECO:0000259" key="7">
    <source>
        <dbReference type="PROSITE" id="PS50262"/>
    </source>
</evidence>
<keyword evidence="2 5" id="KW-0812">Transmembrane</keyword>
<accession>A0AAE0ZJC3</accession>
<sequence length="393" mass="43651">MITFSTKWWIFFVRFIPPLVLLGMSQGKELNPSARENDTILGSTHTEPWVQYLEREYHSAQPVFSWALVGTGCIGTTGNILTLIVFAKMGWASTFQISCTALAASDLCCVLAILMCGITSMSRFGPDFTENTYFYVSNILGVAFSRTTALITAWISLERCLCVTFPMKVKLIITRRVTAFVLVAIFTVGASLMVVALASFSFKYNSSSQNNTTSLTRVENEPPETEGSRQFMKLVVGLFLPILSWVSVITCTTFLIVKLKEKGAWRRLNARAVTVWSTESGVENTNHNQALRVTEKRAVRVVLAVAGIFLVFTAPVSIHLLASFTLRDYFLDGSLRYLFILNSMVCTLLSQLNSSINIIVFSVLGYNFRTALLQVLSEVLSTCCGCRFSPPRS</sequence>
<organism evidence="8 9">
    <name type="scientific">Elysia crispata</name>
    <name type="common">lettuce slug</name>
    <dbReference type="NCBI Taxonomy" id="231223"/>
    <lineage>
        <taxon>Eukaryota</taxon>
        <taxon>Metazoa</taxon>
        <taxon>Spiralia</taxon>
        <taxon>Lophotrochozoa</taxon>
        <taxon>Mollusca</taxon>
        <taxon>Gastropoda</taxon>
        <taxon>Heterobranchia</taxon>
        <taxon>Euthyneura</taxon>
        <taxon>Panpulmonata</taxon>
        <taxon>Sacoglossa</taxon>
        <taxon>Placobranchoidea</taxon>
        <taxon>Plakobranchidae</taxon>
        <taxon>Elysia</taxon>
    </lineage>
</organism>
<reference evidence="8" key="1">
    <citation type="journal article" date="2023" name="G3 (Bethesda)">
        <title>A reference genome for the long-term kleptoplast-retaining sea slug Elysia crispata morphotype clarki.</title>
        <authorList>
            <person name="Eastman K.E."/>
            <person name="Pendleton A.L."/>
            <person name="Shaikh M.A."/>
            <person name="Suttiyut T."/>
            <person name="Ogas R."/>
            <person name="Tomko P."/>
            <person name="Gavelis G."/>
            <person name="Widhalm J.R."/>
            <person name="Wisecaver J.H."/>
        </authorList>
    </citation>
    <scope>NUCLEOTIDE SEQUENCE</scope>
    <source>
        <strain evidence="8">ECLA1</strain>
    </source>
</reference>
<dbReference type="AlphaFoldDB" id="A0AAE0ZJC3"/>
<dbReference type="GO" id="GO:0016020">
    <property type="term" value="C:membrane"/>
    <property type="evidence" value="ECO:0007669"/>
    <property type="project" value="UniProtKB-SubCell"/>
</dbReference>
<evidence type="ECO:0000256" key="2">
    <source>
        <dbReference type="ARBA" id="ARBA00022692"/>
    </source>
</evidence>
<gene>
    <name evidence="8" type="ORF">RRG08_012743</name>
</gene>
<feature type="transmembrane region" description="Helical" evidence="5">
    <location>
        <begin position="99"/>
        <end position="121"/>
    </location>
</feature>
<dbReference type="Gene3D" id="1.20.1070.10">
    <property type="entry name" value="Rhodopsin 7-helix transmembrane proteins"/>
    <property type="match status" value="1"/>
</dbReference>